<keyword evidence="3" id="KW-1185">Reference proteome</keyword>
<sequence length="303" mass="34927">MTEHSAASTPLQTSEGHKKSVAALKQRHRDTLIRAIANVLSSEIAAFTYAQIVDGLPLKDTALDVYRGCVCPRHPLLDEHDQLCPGVLEHTRALCRNFDVGALEFDVMWLMLIFSNKLIHDYQSASPASSAFNTRLIELVTRAVHHVAVWLYKQDTNRHKKDALGVWRPQKEHVRHFPPTFPSTLFCHEWYRDYDQYPEGMADCVGYWAEARIFGGVVLFDRRDRESAPDADERVDPEESLADTGIYRDLWERRVRPLSEGDARVTGEVDTFNYNSFEDWVDANKRGREARQKQREREREGVE</sequence>
<organism evidence="2 3">
    <name type="scientific">Staphylotrichum longicolle</name>
    <dbReference type="NCBI Taxonomy" id="669026"/>
    <lineage>
        <taxon>Eukaryota</taxon>
        <taxon>Fungi</taxon>
        <taxon>Dikarya</taxon>
        <taxon>Ascomycota</taxon>
        <taxon>Pezizomycotina</taxon>
        <taxon>Sordariomycetes</taxon>
        <taxon>Sordariomycetidae</taxon>
        <taxon>Sordariales</taxon>
        <taxon>Chaetomiaceae</taxon>
        <taxon>Staphylotrichum</taxon>
    </lineage>
</organism>
<feature type="region of interest" description="Disordered" evidence="1">
    <location>
        <begin position="1"/>
        <end position="20"/>
    </location>
</feature>
<proteinExistence type="predicted"/>
<reference evidence="2" key="1">
    <citation type="submission" date="2023-02" db="EMBL/GenBank/DDBJ databases">
        <authorList>
            <person name="Palmer J.M."/>
        </authorList>
    </citation>
    <scope>NUCLEOTIDE SEQUENCE</scope>
    <source>
        <strain evidence="2">FW57</strain>
    </source>
</reference>
<evidence type="ECO:0000313" key="2">
    <source>
        <dbReference type="EMBL" id="KAG7291752.1"/>
    </source>
</evidence>
<dbReference type="Proteomes" id="UP001197093">
    <property type="component" value="Unassembled WGS sequence"/>
</dbReference>
<dbReference type="EMBL" id="JAHCVI010000001">
    <property type="protein sequence ID" value="KAG7291752.1"/>
    <property type="molecule type" value="Genomic_DNA"/>
</dbReference>
<gene>
    <name evidence="2" type="ORF">NEMBOFW57_001772</name>
</gene>
<evidence type="ECO:0000313" key="3">
    <source>
        <dbReference type="Proteomes" id="UP001197093"/>
    </source>
</evidence>
<protein>
    <submittedName>
        <fullName evidence="2">Uncharacterized protein</fullName>
    </submittedName>
</protein>
<feature type="compositionally biased region" description="Polar residues" evidence="1">
    <location>
        <begin position="1"/>
        <end position="14"/>
    </location>
</feature>
<comment type="caution">
    <text evidence="2">The sequence shown here is derived from an EMBL/GenBank/DDBJ whole genome shotgun (WGS) entry which is preliminary data.</text>
</comment>
<evidence type="ECO:0000256" key="1">
    <source>
        <dbReference type="SAM" id="MobiDB-lite"/>
    </source>
</evidence>
<dbReference type="AlphaFoldDB" id="A0AAD4I152"/>
<accession>A0AAD4I152</accession>
<name>A0AAD4I152_9PEZI</name>